<keyword evidence="2" id="KW-0808">Transferase</keyword>
<keyword evidence="1" id="KW-0328">Glycosyltransferase</keyword>
<dbReference type="Pfam" id="PF13439">
    <property type="entry name" value="Glyco_transf_4"/>
    <property type="match status" value="1"/>
</dbReference>
<feature type="domain" description="Glycosyl transferase family 1" evidence="3">
    <location>
        <begin position="214"/>
        <end position="389"/>
    </location>
</feature>
<gene>
    <name evidence="5" type="ORF">OVA965_LOCUS31750</name>
    <name evidence="6" type="ORF">TMI583_LOCUS32585</name>
</gene>
<dbReference type="PANTHER" id="PTHR12526">
    <property type="entry name" value="GLYCOSYLTRANSFERASE"/>
    <property type="match status" value="1"/>
</dbReference>
<dbReference type="PANTHER" id="PTHR12526:SF510">
    <property type="entry name" value="D-INOSITOL 3-PHOSPHATE GLYCOSYLTRANSFERASE"/>
    <property type="match status" value="1"/>
</dbReference>
<organism evidence="6 7">
    <name type="scientific">Didymodactylos carnosus</name>
    <dbReference type="NCBI Taxonomy" id="1234261"/>
    <lineage>
        <taxon>Eukaryota</taxon>
        <taxon>Metazoa</taxon>
        <taxon>Spiralia</taxon>
        <taxon>Gnathifera</taxon>
        <taxon>Rotifera</taxon>
        <taxon>Eurotatoria</taxon>
        <taxon>Bdelloidea</taxon>
        <taxon>Philodinida</taxon>
        <taxon>Philodinidae</taxon>
        <taxon>Didymodactylos</taxon>
    </lineage>
</organism>
<accession>A0A8S2RSW1</accession>
<dbReference type="EMBL" id="CAJNOK010024139">
    <property type="protein sequence ID" value="CAF1372802.1"/>
    <property type="molecule type" value="Genomic_DNA"/>
</dbReference>
<evidence type="ECO:0000259" key="3">
    <source>
        <dbReference type="Pfam" id="PF00534"/>
    </source>
</evidence>
<dbReference type="InterPro" id="IPR028098">
    <property type="entry name" value="Glyco_trans_4-like_N"/>
</dbReference>
<dbReference type="AlphaFoldDB" id="A0A8S2RSW1"/>
<dbReference type="GO" id="GO:0016757">
    <property type="term" value="F:glycosyltransferase activity"/>
    <property type="evidence" value="ECO:0007669"/>
    <property type="project" value="UniProtKB-KW"/>
</dbReference>
<evidence type="ECO:0000259" key="4">
    <source>
        <dbReference type="Pfam" id="PF13439"/>
    </source>
</evidence>
<dbReference type="Proteomes" id="UP000677228">
    <property type="component" value="Unassembled WGS sequence"/>
</dbReference>
<dbReference type="Pfam" id="PF00534">
    <property type="entry name" value="Glycos_transf_1"/>
    <property type="match status" value="1"/>
</dbReference>
<dbReference type="Proteomes" id="UP000682733">
    <property type="component" value="Unassembled WGS sequence"/>
</dbReference>
<dbReference type="SUPFAM" id="SSF53756">
    <property type="entry name" value="UDP-Glycosyltransferase/glycogen phosphorylase"/>
    <property type="match status" value="1"/>
</dbReference>
<name>A0A8S2RSW1_9BILA</name>
<comment type="caution">
    <text evidence="6">The sequence shown here is derived from an EMBL/GenBank/DDBJ whole genome shotgun (WGS) entry which is preliminary data.</text>
</comment>
<dbReference type="EMBL" id="CAJOBA010045808">
    <property type="protein sequence ID" value="CAF4181715.1"/>
    <property type="molecule type" value="Genomic_DNA"/>
</dbReference>
<protein>
    <submittedName>
        <fullName evidence="6">Uncharacterized protein</fullName>
    </submittedName>
</protein>
<evidence type="ECO:0000256" key="1">
    <source>
        <dbReference type="ARBA" id="ARBA00022676"/>
    </source>
</evidence>
<evidence type="ECO:0000313" key="6">
    <source>
        <dbReference type="EMBL" id="CAF4181715.1"/>
    </source>
</evidence>
<evidence type="ECO:0000313" key="7">
    <source>
        <dbReference type="Proteomes" id="UP000682733"/>
    </source>
</evidence>
<proteinExistence type="predicted"/>
<evidence type="ECO:0000256" key="2">
    <source>
        <dbReference type="ARBA" id="ARBA00022679"/>
    </source>
</evidence>
<reference evidence="6" key="1">
    <citation type="submission" date="2021-02" db="EMBL/GenBank/DDBJ databases">
        <authorList>
            <person name="Nowell W R."/>
        </authorList>
    </citation>
    <scope>NUCLEOTIDE SEQUENCE</scope>
</reference>
<evidence type="ECO:0000313" key="5">
    <source>
        <dbReference type="EMBL" id="CAF1372802.1"/>
    </source>
</evidence>
<feature type="domain" description="Glycosyltransferase subfamily 4-like N-terminal" evidence="4">
    <location>
        <begin position="26"/>
        <end position="204"/>
    </location>
</feature>
<dbReference type="Gene3D" id="3.40.50.2000">
    <property type="entry name" value="Glycogen Phosphorylase B"/>
    <property type="match status" value="2"/>
</dbReference>
<sequence>MNHQPRIAFISEHGSPLASLGGADSGGQNVYVGQLAKSLAARGYQIHVFTRWENATLPLVVKWCPGVSVIHVKAGPQMVIPKEELLPCIAEFTQSIFDFICTQKLEYELIHAHYFMSAMAAVQLKNLLNIPFIVVTFHSLGHVKRLHHGTDIRFLEERLQIEKDVVKQADYIVAECPQEREDLMNYYNAPSSKIVIIPGGFNPDEIYPIEKAVARKMLNINTNRHILLLLGRMVPQKGIDNVIHALSRLKIKDSQSVYLIVVGGESDNGNPTVCAETRRLQQLARENGLETSISFVGRKNREQLKFYYSAADIFITTPWYEQFGITVLEAMACRTAVIGANVGGIKYTIVDGETGALVAPKDPNALASKITELIDNTQLREYMGNNGLKRVNGYFTWNHIAEQVSNVYMKMMTYT</sequence>
<dbReference type="InterPro" id="IPR001296">
    <property type="entry name" value="Glyco_trans_1"/>
</dbReference>